<dbReference type="Proteomes" id="UP001231649">
    <property type="component" value="Chromosome 5"/>
</dbReference>
<evidence type="ECO:0000313" key="2">
    <source>
        <dbReference type="Proteomes" id="UP001231649"/>
    </source>
</evidence>
<name>A0ACC2R9L2_9NEOP</name>
<gene>
    <name evidence="1" type="ORF">PYW08_014251</name>
</gene>
<organism evidence="1 2">
    <name type="scientific">Mythimna loreyi</name>
    <dbReference type="NCBI Taxonomy" id="667449"/>
    <lineage>
        <taxon>Eukaryota</taxon>
        <taxon>Metazoa</taxon>
        <taxon>Ecdysozoa</taxon>
        <taxon>Arthropoda</taxon>
        <taxon>Hexapoda</taxon>
        <taxon>Insecta</taxon>
        <taxon>Pterygota</taxon>
        <taxon>Neoptera</taxon>
        <taxon>Endopterygota</taxon>
        <taxon>Lepidoptera</taxon>
        <taxon>Glossata</taxon>
        <taxon>Ditrysia</taxon>
        <taxon>Noctuoidea</taxon>
        <taxon>Noctuidae</taxon>
        <taxon>Noctuinae</taxon>
        <taxon>Hadenini</taxon>
        <taxon>Mythimna</taxon>
    </lineage>
</organism>
<reference evidence="1" key="1">
    <citation type="submission" date="2023-03" db="EMBL/GenBank/DDBJ databases">
        <title>Chromosome-level genomes of two armyworms, Mythimna separata and Mythimna loreyi, provide insights into the biosynthesis and reception of sex pheromones.</title>
        <authorList>
            <person name="Zhao H."/>
        </authorList>
    </citation>
    <scope>NUCLEOTIDE SEQUENCE</scope>
    <source>
        <strain evidence="1">BeijingLab</strain>
    </source>
</reference>
<protein>
    <submittedName>
        <fullName evidence="1">Uncharacterized protein</fullName>
    </submittedName>
</protein>
<sequence>MLTLHRFLISTFVFFCVINGGLFKELPEYIHACKRDPNTIEDCVIKSIEALRPQMLTGIPELDVPSIDPFIIKEIKALTADDTPIRATGYNVKVTGASNFVIKSLKVDLDTLKITVRLRFPKLHFEGEFKVDSQLLILPLKGEGTLNADALKCDTELVIYPQTYTKDGKEYIKFKKIDADISIKDYRIRLDGLFDGDKVLGDAANQLINQNKAEFLKASKPHVEKTTATNLLTIANRIVDGLTMDQVLPNP</sequence>
<keyword evidence="2" id="KW-1185">Reference proteome</keyword>
<proteinExistence type="predicted"/>
<evidence type="ECO:0000313" key="1">
    <source>
        <dbReference type="EMBL" id="KAJ8735001.1"/>
    </source>
</evidence>
<dbReference type="EMBL" id="CM056781">
    <property type="protein sequence ID" value="KAJ8735001.1"/>
    <property type="molecule type" value="Genomic_DNA"/>
</dbReference>
<comment type="caution">
    <text evidence="1">The sequence shown here is derived from an EMBL/GenBank/DDBJ whole genome shotgun (WGS) entry which is preliminary data.</text>
</comment>
<accession>A0ACC2R9L2</accession>